<proteinExistence type="predicted"/>
<organism evidence="1 2">
    <name type="scientific">Nonomuraea marmarensis</name>
    <dbReference type="NCBI Taxonomy" id="3351344"/>
    <lineage>
        <taxon>Bacteria</taxon>
        <taxon>Bacillati</taxon>
        <taxon>Actinomycetota</taxon>
        <taxon>Actinomycetes</taxon>
        <taxon>Streptosporangiales</taxon>
        <taxon>Streptosporangiaceae</taxon>
        <taxon>Nonomuraea</taxon>
    </lineage>
</organism>
<protein>
    <submittedName>
        <fullName evidence="1">Uncharacterized protein</fullName>
    </submittedName>
</protein>
<dbReference type="Gene3D" id="3.20.20.80">
    <property type="entry name" value="Glycosidases"/>
    <property type="match status" value="1"/>
</dbReference>
<keyword evidence="2" id="KW-1185">Reference proteome</keyword>
<comment type="caution">
    <text evidence="1">The sequence shown here is derived from an EMBL/GenBank/DDBJ whole genome shotgun (WGS) entry which is preliminary data.</text>
</comment>
<accession>A0ABW7AJ34</accession>
<dbReference type="RefSeq" id="WP_393168772.1">
    <property type="nucleotide sequence ID" value="NZ_JBICRM010000014.1"/>
</dbReference>
<evidence type="ECO:0000313" key="2">
    <source>
        <dbReference type="Proteomes" id="UP001603978"/>
    </source>
</evidence>
<dbReference type="EMBL" id="JBICRM010000014">
    <property type="protein sequence ID" value="MFG1706163.1"/>
    <property type="molecule type" value="Genomic_DNA"/>
</dbReference>
<dbReference type="Proteomes" id="UP001603978">
    <property type="component" value="Unassembled WGS sequence"/>
</dbReference>
<sequence>MAIYQVCVRGFAGGDGDRVGDLIGVRDRLAYLAEPGVDVPGAAASAAWWKVQCVA</sequence>
<name>A0ABW7AJ34_9ACTN</name>
<gene>
    <name evidence="1" type="ORF">ACFLIM_23500</name>
</gene>
<dbReference type="InterPro" id="IPR017853">
    <property type="entry name" value="GH"/>
</dbReference>
<reference evidence="1 2" key="1">
    <citation type="submission" date="2024-10" db="EMBL/GenBank/DDBJ databases">
        <authorList>
            <person name="Topkara A.R."/>
            <person name="Saygin H."/>
        </authorList>
    </citation>
    <scope>NUCLEOTIDE SEQUENCE [LARGE SCALE GENOMIC DNA]</scope>
    <source>
        <strain evidence="1 2">M3C6</strain>
    </source>
</reference>
<evidence type="ECO:0000313" key="1">
    <source>
        <dbReference type="EMBL" id="MFG1706163.1"/>
    </source>
</evidence>
<dbReference type="SUPFAM" id="SSF51445">
    <property type="entry name" value="(Trans)glycosidases"/>
    <property type="match status" value="1"/>
</dbReference>